<evidence type="ECO:0000256" key="5">
    <source>
        <dbReference type="ARBA" id="ARBA00022917"/>
    </source>
</evidence>
<dbReference type="Gene3D" id="1.20.120.1070">
    <property type="entry name" value="Translation initiation factor eIF-2B, N-terminal domain"/>
    <property type="match status" value="1"/>
</dbReference>
<evidence type="ECO:0000256" key="8">
    <source>
        <dbReference type="ARBA" id="ARBA00046432"/>
    </source>
</evidence>
<dbReference type="EMBL" id="JAGPXD010000006">
    <property type="protein sequence ID" value="KAH7349326.1"/>
    <property type="molecule type" value="Genomic_DNA"/>
</dbReference>
<evidence type="ECO:0000256" key="6">
    <source>
        <dbReference type="ARBA" id="ARBA00044208"/>
    </source>
</evidence>
<evidence type="ECO:0000256" key="9">
    <source>
        <dbReference type="RuleBase" id="RU003814"/>
    </source>
</evidence>
<evidence type="ECO:0000313" key="11">
    <source>
        <dbReference type="Proteomes" id="UP000813385"/>
    </source>
</evidence>
<dbReference type="Proteomes" id="UP000813385">
    <property type="component" value="Unassembled WGS sequence"/>
</dbReference>
<dbReference type="InterPro" id="IPR042528">
    <property type="entry name" value="elF-2B_alpha_N"/>
</dbReference>
<dbReference type="PANTHER" id="PTHR45860:SF1">
    <property type="entry name" value="TRANSLATION INITIATION FACTOR EIF-2B SUBUNIT ALPHA"/>
    <property type="match status" value="1"/>
</dbReference>
<dbReference type="GO" id="GO:0005829">
    <property type="term" value="C:cytosol"/>
    <property type="evidence" value="ECO:0007669"/>
    <property type="project" value="UniProtKB-SubCell"/>
</dbReference>
<dbReference type="PANTHER" id="PTHR45860">
    <property type="entry name" value="TRANSLATION INITIATION FACTOR EIF-2B SUBUNIT ALPHA"/>
    <property type="match status" value="1"/>
</dbReference>
<evidence type="ECO:0000256" key="2">
    <source>
        <dbReference type="ARBA" id="ARBA00007251"/>
    </source>
</evidence>
<dbReference type="GO" id="GO:0003743">
    <property type="term" value="F:translation initiation factor activity"/>
    <property type="evidence" value="ECO:0007669"/>
    <property type="project" value="UniProtKB-KW"/>
</dbReference>
<evidence type="ECO:0000256" key="3">
    <source>
        <dbReference type="ARBA" id="ARBA00022490"/>
    </source>
</evidence>
<protein>
    <recommendedName>
        <fullName evidence="6">Translation initiation factor eIF2B subunit alpha</fullName>
    </recommendedName>
    <alternativeName>
        <fullName evidence="7">eIF2B GDP-GTP exchange factor subunit alpha</fullName>
    </alternativeName>
</protein>
<evidence type="ECO:0000256" key="4">
    <source>
        <dbReference type="ARBA" id="ARBA00022540"/>
    </source>
</evidence>
<accession>A0A8K0X072</accession>
<keyword evidence="3" id="KW-0963">Cytoplasm</keyword>
<dbReference type="InterPro" id="IPR051501">
    <property type="entry name" value="eIF2B_alpha/beta/delta"/>
</dbReference>
<comment type="subunit">
    <text evidence="8">Component of the translation initiation factor 2B (eIF2B) complex which is a heterodecamer of two sets of five different subunits: alpha, beta, gamma, delta and epsilon. Subunits alpha, beta and delta comprise a regulatory subcomplex and subunits epsilon and gamma comprise a catalytic subcomplex. Within the complex, the hexameric regulatory complex resides at the center, with the two heterodimeric catalytic subcomplexes bound on opposite sides.</text>
</comment>
<dbReference type="InterPro" id="IPR042529">
    <property type="entry name" value="IF_2B-like_C"/>
</dbReference>
<comment type="subcellular location">
    <subcellularLocation>
        <location evidence="1">Cytoplasm</location>
        <location evidence="1">Cytosol</location>
    </subcellularLocation>
</comment>
<keyword evidence="5" id="KW-0648">Protein biosynthesis</keyword>
<dbReference type="Pfam" id="PF01008">
    <property type="entry name" value="IF-2B"/>
    <property type="match status" value="1"/>
</dbReference>
<evidence type="ECO:0000256" key="1">
    <source>
        <dbReference type="ARBA" id="ARBA00004514"/>
    </source>
</evidence>
<proteinExistence type="inferred from homology"/>
<dbReference type="GO" id="GO:0005851">
    <property type="term" value="C:eukaryotic translation initiation factor 2B complex"/>
    <property type="evidence" value="ECO:0007669"/>
    <property type="project" value="TreeGrafter"/>
</dbReference>
<evidence type="ECO:0000256" key="7">
    <source>
        <dbReference type="ARBA" id="ARBA00044236"/>
    </source>
</evidence>
<keyword evidence="4 10" id="KW-0396">Initiation factor</keyword>
<gene>
    <name evidence="10" type="ORF">B0T11DRAFT_301585</name>
</gene>
<dbReference type="InterPro" id="IPR037171">
    <property type="entry name" value="NagB/RpiA_transferase-like"/>
</dbReference>
<evidence type="ECO:0000313" key="10">
    <source>
        <dbReference type="EMBL" id="KAH7349326.1"/>
    </source>
</evidence>
<keyword evidence="11" id="KW-1185">Reference proteome</keyword>
<name>A0A8K0X072_9PEZI</name>
<comment type="similarity">
    <text evidence="2 9">Belongs to the eIF-2B alpha/beta/delta subunits family.</text>
</comment>
<comment type="caution">
    <text evidence="10">The sequence shown here is derived from an EMBL/GenBank/DDBJ whole genome shotgun (WGS) entry which is preliminary data.</text>
</comment>
<reference evidence="10" key="1">
    <citation type="journal article" date="2021" name="Nat. Commun.">
        <title>Genetic determinants of endophytism in the Arabidopsis root mycobiome.</title>
        <authorList>
            <person name="Mesny F."/>
            <person name="Miyauchi S."/>
            <person name="Thiergart T."/>
            <person name="Pickel B."/>
            <person name="Atanasova L."/>
            <person name="Karlsson M."/>
            <person name="Huettel B."/>
            <person name="Barry K.W."/>
            <person name="Haridas S."/>
            <person name="Chen C."/>
            <person name="Bauer D."/>
            <person name="Andreopoulos W."/>
            <person name="Pangilinan J."/>
            <person name="LaButti K."/>
            <person name="Riley R."/>
            <person name="Lipzen A."/>
            <person name="Clum A."/>
            <person name="Drula E."/>
            <person name="Henrissat B."/>
            <person name="Kohler A."/>
            <person name="Grigoriev I.V."/>
            <person name="Martin F.M."/>
            <person name="Hacquard S."/>
        </authorList>
    </citation>
    <scope>NUCLEOTIDE SEQUENCE</scope>
    <source>
        <strain evidence="10">MPI-CAGE-AT-0016</strain>
    </source>
</reference>
<dbReference type="SUPFAM" id="SSF100950">
    <property type="entry name" value="NagB/RpiA/CoA transferase-like"/>
    <property type="match status" value="1"/>
</dbReference>
<organism evidence="10 11">
    <name type="scientific">Plectosphaerella cucumerina</name>
    <dbReference type="NCBI Taxonomy" id="40658"/>
    <lineage>
        <taxon>Eukaryota</taxon>
        <taxon>Fungi</taxon>
        <taxon>Dikarya</taxon>
        <taxon>Ascomycota</taxon>
        <taxon>Pezizomycotina</taxon>
        <taxon>Sordariomycetes</taxon>
        <taxon>Hypocreomycetidae</taxon>
        <taxon>Glomerellales</taxon>
        <taxon>Plectosphaerellaceae</taxon>
        <taxon>Plectosphaerella</taxon>
    </lineage>
</organism>
<dbReference type="GO" id="GO:0005085">
    <property type="term" value="F:guanyl-nucleotide exchange factor activity"/>
    <property type="evidence" value="ECO:0007669"/>
    <property type="project" value="TreeGrafter"/>
</dbReference>
<dbReference type="AlphaFoldDB" id="A0A8K0X072"/>
<dbReference type="InterPro" id="IPR000649">
    <property type="entry name" value="IF-2B-related"/>
</dbReference>
<sequence>MDTRDLPVRAKDGKTFDIVAQYHEHLQDNDITKPVAAIEALVALLAASDYTTVFETLETVKSHSELLRASVRNPVPLQAGTDLFLQYLVSSLKQQEVTAAAAAAASSSAGGVPAAPQSFEETLRHLVANARLFVDRAIAARDGVADAGWRFVPDGKTVLTIGASRTVAGILLKAASRYPAGDVGFRVVYVRDSSQPADSDRFVAQLRSAGIPVAEISELAVAHILSLRLRGKDQVHAVFVGAEAVTQSGGIISRLGTYQVAKLAHENKPRVPFYVAAETHKFVRKFPLGQADLGYDQTLLSFSSGDDAGALPPKDAVDYTPPQYITNLITENGAKLPGYVLEQLLDIYGALNS</sequence>
<dbReference type="OrthoDB" id="10249309at2759"/>
<dbReference type="Gene3D" id="3.40.50.10470">
    <property type="entry name" value="Translation initiation factor eif-2b, domain 2"/>
    <property type="match status" value="1"/>
</dbReference>